<dbReference type="PANTHER" id="PTHR46918:SF1">
    <property type="entry name" value="SYNAPTONEMAL COMPLEX PROTEIN 1"/>
    <property type="match status" value="1"/>
</dbReference>
<dbReference type="GO" id="GO:0000711">
    <property type="term" value="P:meiotic DNA repair synthesis"/>
    <property type="evidence" value="ECO:0007669"/>
    <property type="project" value="TreeGrafter"/>
</dbReference>
<dbReference type="GO" id="GO:0000802">
    <property type="term" value="C:transverse filament"/>
    <property type="evidence" value="ECO:0007669"/>
    <property type="project" value="TreeGrafter"/>
</dbReference>
<sequence length="123" mass="14028">WVMSLGLDSILNKLQSGRSTNLPSEQSTRKKQKVLLQLDTQSDSSEHTDLLSIVSEEEMFKKLYKDYPHASQLHSTTPAPSNVKSPGSALKLKTMRRMRDAGWTTVSKMDRKRKMKEVVKFFA</sequence>
<dbReference type="GO" id="GO:0000801">
    <property type="term" value="C:central element"/>
    <property type="evidence" value="ECO:0007669"/>
    <property type="project" value="TreeGrafter"/>
</dbReference>
<dbReference type="AlphaFoldDB" id="A0A8D2Q2A5"/>
<name>A0A8D2Q2A5_ZOSLA</name>
<evidence type="ECO:0000313" key="1">
    <source>
        <dbReference type="Ensembl" id="ENSZLMP00000019719.1"/>
    </source>
</evidence>
<keyword evidence="2" id="KW-1185">Reference proteome</keyword>
<reference evidence="1" key="2">
    <citation type="submission" date="2025-09" db="UniProtKB">
        <authorList>
            <consortium name="Ensembl"/>
        </authorList>
    </citation>
    <scope>IDENTIFICATION</scope>
</reference>
<dbReference type="InterPro" id="IPR008827">
    <property type="entry name" value="SYCP1"/>
</dbReference>
<reference evidence="1" key="1">
    <citation type="submission" date="2025-08" db="UniProtKB">
        <authorList>
            <consortium name="Ensembl"/>
        </authorList>
    </citation>
    <scope>IDENTIFICATION</scope>
</reference>
<dbReference type="GO" id="GO:0001673">
    <property type="term" value="C:male germ cell nucleus"/>
    <property type="evidence" value="ECO:0007669"/>
    <property type="project" value="TreeGrafter"/>
</dbReference>
<accession>A0A8D2Q2A5</accession>
<dbReference type="GO" id="GO:0051026">
    <property type="term" value="P:chiasma assembly"/>
    <property type="evidence" value="ECO:0007669"/>
    <property type="project" value="TreeGrafter"/>
</dbReference>
<proteinExistence type="predicted"/>
<dbReference type="PANTHER" id="PTHR46918">
    <property type="entry name" value="SYNAPTONEMAL COMPLEX PROTEIN 1"/>
    <property type="match status" value="1"/>
</dbReference>
<evidence type="ECO:0000313" key="2">
    <source>
        <dbReference type="Proteomes" id="UP000694401"/>
    </source>
</evidence>
<dbReference type="GO" id="GO:0003690">
    <property type="term" value="F:double-stranded DNA binding"/>
    <property type="evidence" value="ECO:0007669"/>
    <property type="project" value="TreeGrafter"/>
</dbReference>
<protein>
    <submittedName>
        <fullName evidence="1">Uncharacterized protein</fullName>
    </submittedName>
</protein>
<dbReference type="Ensembl" id="ENSZLMT00000020254.1">
    <property type="protein sequence ID" value="ENSZLMP00000019719.1"/>
    <property type="gene ID" value="ENSZLMG00000013624.1"/>
</dbReference>
<dbReference type="Proteomes" id="UP000694401">
    <property type="component" value="Unassembled WGS sequence"/>
</dbReference>
<organism evidence="1 2">
    <name type="scientific">Zosterops lateralis melanops</name>
    <dbReference type="NCBI Taxonomy" id="1220523"/>
    <lineage>
        <taxon>Eukaryota</taxon>
        <taxon>Metazoa</taxon>
        <taxon>Chordata</taxon>
        <taxon>Craniata</taxon>
        <taxon>Vertebrata</taxon>
        <taxon>Euteleostomi</taxon>
        <taxon>Archelosauria</taxon>
        <taxon>Archosauria</taxon>
        <taxon>Dinosauria</taxon>
        <taxon>Saurischia</taxon>
        <taxon>Theropoda</taxon>
        <taxon>Coelurosauria</taxon>
        <taxon>Aves</taxon>
        <taxon>Neognathae</taxon>
        <taxon>Neoaves</taxon>
        <taxon>Telluraves</taxon>
        <taxon>Australaves</taxon>
        <taxon>Passeriformes</taxon>
        <taxon>Sylvioidea</taxon>
        <taxon>Zosteropidae</taxon>
        <taxon>Zosterops</taxon>
    </lineage>
</organism>
<dbReference type="GO" id="GO:0051878">
    <property type="term" value="P:lateral element assembly"/>
    <property type="evidence" value="ECO:0007669"/>
    <property type="project" value="TreeGrafter"/>
</dbReference>